<dbReference type="Proteomes" id="UP000215506">
    <property type="component" value="Unassembled WGS sequence"/>
</dbReference>
<evidence type="ECO:0000259" key="3">
    <source>
        <dbReference type="SMART" id="SM00062"/>
    </source>
</evidence>
<name>A0A231H446_9NOCA</name>
<dbReference type="RefSeq" id="WP_094026396.1">
    <property type="nucleotide sequence ID" value="NZ_NGAF01000009.1"/>
</dbReference>
<dbReference type="InterPro" id="IPR001638">
    <property type="entry name" value="Solute-binding_3/MltF_N"/>
</dbReference>
<evidence type="ECO:0000256" key="2">
    <source>
        <dbReference type="SAM" id="SignalP"/>
    </source>
</evidence>
<dbReference type="AlphaFoldDB" id="A0A231H446"/>
<feature type="domain" description="Solute-binding protein family 3/N-terminal" evidence="3">
    <location>
        <begin position="32"/>
        <end position="256"/>
    </location>
</feature>
<keyword evidence="1 2" id="KW-0732">Signal</keyword>
<proteinExistence type="predicted"/>
<dbReference type="PANTHER" id="PTHR35936">
    <property type="entry name" value="MEMBRANE-BOUND LYTIC MUREIN TRANSGLYCOSYLASE F"/>
    <property type="match status" value="1"/>
</dbReference>
<dbReference type="Pfam" id="PF00497">
    <property type="entry name" value="SBP_bac_3"/>
    <property type="match status" value="1"/>
</dbReference>
<accession>A0A231H446</accession>
<organism evidence="4 5">
    <name type="scientific">Nocardia cerradoensis</name>
    <dbReference type="NCBI Taxonomy" id="85688"/>
    <lineage>
        <taxon>Bacteria</taxon>
        <taxon>Bacillati</taxon>
        <taxon>Actinomycetota</taxon>
        <taxon>Actinomycetes</taxon>
        <taxon>Mycobacteriales</taxon>
        <taxon>Nocardiaceae</taxon>
        <taxon>Nocardia</taxon>
    </lineage>
</organism>
<comment type="caution">
    <text evidence="4">The sequence shown here is derived from an EMBL/GenBank/DDBJ whole genome shotgun (WGS) entry which is preliminary data.</text>
</comment>
<feature type="chain" id="PRO_5012511449" evidence="2">
    <location>
        <begin position="28"/>
        <end position="259"/>
    </location>
</feature>
<dbReference type="SMART" id="SM00062">
    <property type="entry name" value="PBPb"/>
    <property type="match status" value="1"/>
</dbReference>
<dbReference type="EMBL" id="NGAF01000009">
    <property type="protein sequence ID" value="OXR43631.1"/>
    <property type="molecule type" value="Genomic_DNA"/>
</dbReference>
<evidence type="ECO:0000256" key="1">
    <source>
        <dbReference type="ARBA" id="ARBA00022729"/>
    </source>
</evidence>
<feature type="signal peptide" evidence="2">
    <location>
        <begin position="1"/>
        <end position="27"/>
    </location>
</feature>
<dbReference type="SUPFAM" id="SSF53850">
    <property type="entry name" value="Periplasmic binding protein-like II"/>
    <property type="match status" value="1"/>
</dbReference>
<keyword evidence="5" id="KW-1185">Reference proteome</keyword>
<reference evidence="4 5" key="1">
    <citation type="submission" date="2017-07" db="EMBL/GenBank/DDBJ databases">
        <title>First draft Genome Sequence of Nocardia cerradoensis isolated from human infection.</title>
        <authorList>
            <person name="Carrasco G."/>
        </authorList>
    </citation>
    <scope>NUCLEOTIDE SEQUENCE [LARGE SCALE GENOMIC DNA]</scope>
    <source>
        <strain evidence="4 5">CNM20130759</strain>
    </source>
</reference>
<sequence>MALRHRMIAAAMAGAAAVLTMVVPARAEDPAAVRVCTTGDYPPYSVTDGHGGYRGIDIDLVRDMAQLLGRQVRFVPTTWASMGGDFAARACDLAVGGISDAAARRAYADFSLSYGTDGKTPIVRADDAGKYATIEQIDQPQVRVIVNRGGTNEQFARTHFPHAQLTVWPDNVTIFDQITAGRADVFVTDSVEGRYRVRQHPELRVLHPETPFDSFGKVFLLPKNDVPTALTVNSWLASQLATGGVDRRVAEWIGPHATA</sequence>
<gene>
    <name evidence="4" type="primary">pheC</name>
    <name evidence="4" type="ORF">B7C42_04499</name>
</gene>
<evidence type="ECO:0000313" key="5">
    <source>
        <dbReference type="Proteomes" id="UP000215506"/>
    </source>
</evidence>
<dbReference type="Gene3D" id="3.40.190.10">
    <property type="entry name" value="Periplasmic binding protein-like II"/>
    <property type="match status" value="2"/>
</dbReference>
<protein>
    <submittedName>
        <fullName evidence="4">Cyclohexadienyl dehydratase</fullName>
    </submittedName>
</protein>
<dbReference type="PANTHER" id="PTHR35936:SF19">
    <property type="entry name" value="AMINO-ACID-BINDING PROTEIN YXEM-RELATED"/>
    <property type="match status" value="1"/>
</dbReference>
<evidence type="ECO:0000313" key="4">
    <source>
        <dbReference type="EMBL" id="OXR43631.1"/>
    </source>
</evidence>